<dbReference type="Proteomes" id="UP000053776">
    <property type="component" value="Unassembled WGS sequence"/>
</dbReference>
<keyword evidence="1" id="KW-0812">Transmembrane</keyword>
<protein>
    <submittedName>
        <fullName evidence="2">Uncharacterized protein</fullName>
    </submittedName>
</protein>
<accession>A0A0J9TJ61</accession>
<dbReference type="EMBL" id="KQ234975">
    <property type="protein sequence ID" value="KMZ95725.1"/>
    <property type="molecule type" value="Genomic_DNA"/>
</dbReference>
<organism evidence="2 3">
    <name type="scientific">Plasmodium vivax Mauritania I</name>
    <dbReference type="NCBI Taxonomy" id="1035515"/>
    <lineage>
        <taxon>Eukaryota</taxon>
        <taxon>Sar</taxon>
        <taxon>Alveolata</taxon>
        <taxon>Apicomplexa</taxon>
        <taxon>Aconoidasida</taxon>
        <taxon>Haemosporida</taxon>
        <taxon>Plasmodiidae</taxon>
        <taxon>Plasmodium</taxon>
        <taxon>Plasmodium (Plasmodium)</taxon>
    </lineage>
</organism>
<dbReference type="OrthoDB" id="10310770at2759"/>
<feature type="transmembrane region" description="Helical" evidence="1">
    <location>
        <begin position="241"/>
        <end position="263"/>
    </location>
</feature>
<dbReference type="Pfam" id="PF05795">
    <property type="entry name" value="Plasmodium_Vir"/>
    <property type="match status" value="1"/>
</dbReference>
<evidence type="ECO:0000313" key="2">
    <source>
        <dbReference type="EMBL" id="KMZ95725.1"/>
    </source>
</evidence>
<dbReference type="AlphaFoldDB" id="A0A0J9TJ61"/>
<name>A0A0J9TJ61_PLAVI</name>
<reference evidence="2 3" key="1">
    <citation type="submission" date="2011-08" db="EMBL/GenBank/DDBJ databases">
        <title>The Genome Sequence of Plasmodium vivax Mauritania I.</title>
        <authorList>
            <consortium name="The Broad Institute Genome Sequencing Platform"/>
            <consortium name="The Broad Institute Genome Sequencing Center for Infectious Disease"/>
            <person name="Neafsey D."/>
            <person name="Carlton J."/>
            <person name="Barnwell J."/>
            <person name="Collins W."/>
            <person name="Escalante A."/>
            <person name="Mullikin J."/>
            <person name="Saul A."/>
            <person name="Guigo R."/>
            <person name="Camara F."/>
            <person name="Young S.K."/>
            <person name="Zeng Q."/>
            <person name="Gargeya S."/>
            <person name="Fitzgerald M."/>
            <person name="Haas B."/>
            <person name="Abouelleil A."/>
            <person name="Alvarado L."/>
            <person name="Arachchi H.M."/>
            <person name="Berlin A."/>
            <person name="Brown A."/>
            <person name="Chapman S.B."/>
            <person name="Chen Z."/>
            <person name="Dunbar C."/>
            <person name="Freedman E."/>
            <person name="Gearin G."/>
            <person name="Gellesch M."/>
            <person name="Goldberg J."/>
            <person name="Griggs A."/>
            <person name="Gujja S."/>
            <person name="Heiman D."/>
            <person name="Howarth C."/>
            <person name="Larson L."/>
            <person name="Lui A."/>
            <person name="MacDonald P.J.P."/>
            <person name="Montmayeur A."/>
            <person name="Murphy C."/>
            <person name="Neiman D."/>
            <person name="Pearson M."/>
            <person name="Priest M."/>
            <person name="Roberts A."/>
            <person name="Saif S."/>
            <person name="Shea T."/>
            <person name="Shenoy N."/>
            <person name="Sisk P."/>
            <person name="Stolte C."/>
            <person name="Sykes S."/>
            <person name="Wortman J."/>
            <person name="Nusbaum C."/>
            <person name="Birren B."/>
        </authorList>
    </citation>
    <scope>NUCLEOTIDE SEQUENCE [LARGE SCALE GENOMIC DNA]</scope>
    <source>
        <strain evidence="2 3">Mauritania I</strain>
    </source>
</reference>
<proteinExistence type="predicted"/>
<sequence>MIIILEQIQNKLYFASINDKIYIDQNILNYVDKFHNCRKNFDIVTKNYDYRKSTKCNYISGMVSDNLEFIFPCYKIVEYLRHLTSGSYEGKLIENCTYLNYRLYYEIEKIKKNVEVTSQVYNEVIKGFTEHFDSEINICKGSMKNIERNELEELKKLIELHEKFNNFLKNEYKAGDKNCIYGTECVNTYLTYIQDCYYDYDRSFCKSLEKFREEYNDEALHVINCEEVSRNLPPIKKGSRATAIMVLILFSTLTPFSVVFLLYKVK</sequence>
<keyword evidence="1" id="KW-0472">Membrane</keyword>
<gene>
    <name evidence="2" type="ORF">PVMG_05324</name>
</gene>
<keyword evidence="1" id="KW-1133">Transmembrane helix</keyword>
<evidence type="ECO:0000313" key="3">
    <source>
        <dbReference type="Proteomes" id="UP000053776"/>
    </source>
</evidence>
<dbReference type="InterPro" id="IPR008780">
    <property type="entry name" value="Plasmodium_Vir"/>
</dbReference>
<evidence type="ECO:0000256" key="1">
    <source>
        <dbReference type="SAM" id="Phobius"/>
    </source>
</evidence>